<evidence type="ECO:0000256" key="1">
    <source>
        <dbReference type="SAM" id="MobiDB-lite"/>
    </source>
</evidence>
<name>A0ABQ9GM23_9NEOP</name>
<dbReference type="EMBL" id="JARBHB010000011">
    <property type="protein sequence ID" value="KAJ8873076.1"/>
    <property type="molecule type" value="Genomic_DNA"/>
</dbReference>
<reference evidence="2 3" key="1">
    <citation type="submission" date="2023-02" db="EMBL/GenBank/DDBJ databases">
        <title>LHISI_Scaffold_Assembly.</title>
        <authorList>
            <person name="Stuart O.P."/>
            <person name="Cleave R."/>
            <person name="Magrath M.J.L."/>
            <person name="Mikheyev A.S."/>
        </authorList>
    </citation>
    <scope>NUCLEOTIDE SEQUENCE [LARGE SCALE GENOMIC DNA]</scope>
    <source>
        <strain evidence="2">Daus_M_001</strain>
        <tissue evidence="2">Leg muscle</tissue>
    </source>
</reference>
<proteinExistence type="predicted"/>
<accession>A0ABQ9GM23</accession>
<protein>
    <submittedName>
        <fullName evidence="2">Uncharacterized protein</fullName>
    </submittedName>
</protein>
<evidence type="ECO:0000313" key="2">
    <source>
        <dbReference type="EMBL" id="KAJ8873076.1"/>
    </source>
</evidence>
<feature type="compositionally biased region" description="Polar residues" evidence="1">
    <location>
        <begin position="853"/>
        <end position="862"/>
    </location>
</feature>
<evidence type="ECO:0000313" key="3">
    <source>
        <dbReference type="Proteomes" id="UP001159363"/>
    </source>
</evidence>
<comment type="caution">
    <text evidence="2">The sequence shown here is derived from an EMBL/GenBank/DDBJ whole genome shotgun (WGS) entry which is preliminary data.</text>
</comment>
<organism evidence="2 3">
    <name type="scientific">Dryococelus australis</name>
    <dbReference type="NCBI Taxonomy" id="614101"/>
    <lineage>
        <taxon>Eukaryota</taxon>
        <taxon>Metazoa</taxon>
        <taxon>Ecdysozoa</taxon>
        <taxon>Arthropoda</taxon>
        <taxon>Hexapoda</taxon>
        <taxon>Insecta</taxon>
        <taxon>Pterygota</taxon>
        <taxon>Neoptera</taxon>
        <taxon>Polyneoptera</taxon>
        <taxon>Phasmatodea</taxon>
        <taxon>Verophasmatodea</taxon>
        <taxon>Anareolatae</taxon>
        <taxon>Phasmatidae</taxon>
        <taxon>Eurycanthinae</taxon>
        <taxon>Dryococelus</taxon>
    </lineage>
</organism>
<feature type="compositionally biased region" description="Basic and acidic residues" evidence="1">
    <location>
        <begin position="7"/>
        <end position="16"/>
    </location>
</feature>
<dbReference type="PANTHER" id="PTHR47326">
    <property type="entry name" value="TRANSPOSABLE ELEMENT TC3 TRANSPOSASE-LIKE PROTEIN"/>
    <property type="match status" value="1"/>
</dbReference>
<dbReference type="PANTHER" id="PTHR47326:SF1">
    <property type="entry name" value="HTH PSQ-TYPE DOMAIN-CONTAINING PROTEIN"/>
    <property type="match status" value="1"/>
</dbReference>
<feature type="region of interest" description="Disordered" evidence="1">
    <location>
        <begin position="839"/>
        <end position="862"/>
    </location>
</feature>
<dbReference type="Gene3D" id="3.30.420.10">
    <property type="entry name" value="Ribonuclease H-like superfamily/Ribonuclease H"/>
    <property type="match status" value="1"/>
</dbReference>
<feature type="region of interest" description="Disordered" evidence="1">
    <location>
        <begin position="1"/>
        <end position="26"/>
    </location>
</feature>
<keyword evidence="3" id="KW-1185">Reference proteome</keyword>
<gene>
    <name evidence="2" type="ORF">PR048_026692</name>
</gene>
<sequence>MGNFKKTSSDLPEHIDCGSSSSTPESCNISITARVRLPEAASTPLKAAIETPQPVCSFWQDVKEATGTRKHNENDFSSTGDYVRDRSCLQQMRAAGYEEAALAIQAGDVDDDGIPVIAGVTDGIGAEDHTEPTITSYLECYTQHDVKTARQFYVLREEANGHLKRSSASQLRPQSPRQQRAWALEAKSYTNTIQVHIQRTVWKDFQSKGLLVNTSNPEDYKERLPSKHKLKENKSLDDGNVCKCHVVKKVNGHFKEQLKFSIWLGKTQREESELSGRGQLRDSLTFLHSQSAIQPSPVNQMANFSPEATQRSRYRRSLQAGELRAVVDVGSREFLGVLQFCRLRFHRYSIYIPLQFMIEDGSDRLRYSAHVSNIDSHNVGRTEKIRTCFVTSANVKELIWQVRMNSEPVAKLLKKKDSIMHNILKNALNSRHETSNYTIGLEDRKYASASHPRYQLLQLLVADKVQGASGRNFRAPSVTYDNPESETSEYLLSRAENCRARPSLGEDPPVPQYAHPPHLNILYQDDHNHATLNELLSYSNEEAFVMVMVLGECRQNHRHAERVYEGRVSLVDGLGEGGPVTWPTRSPDLTPLIIFLGGRIKDTVYQQCPTPRDEMKERIRVTCRSLPAAEIFRDTAVSSLSNNLQGTYQQYTIDTLILRGYHFPYGVALKNGISIVKSHNISGYTFVTTILVPLSRHLYDAEWAGSSNVVQKSSCWCTKLRIRGINRHPWAKSTYYYRSEIAVAIPRIKTPHASKIAPLVNHVSERRSPINAWLPTCQLAAQPTGNISQYACSQSDTRTFPQRGTVNQVIGIRALQRNSSAMSHVCAIILCGATRREGASTSEAPDDTGEAPDNTSEAPDDTVITSSELSGTFIAPKKIMRWVLYTVTLLMSQRMATFIDGLGKWGRLEVRMSLVRHVGVSRRDPSWWLEESEYARRGVDSRGVGVCETWSRVEVRMSLVCQVGVSRPDPSWWLEESEYARRGVESRGVGVCETWSRVEVRMSLVRHVGVSRRDPSLWLEESEYARRGVESRGVGVCETWSRVEVRMSLVRHVGVSRPDPSLWLEESEHARFGVESRGVGACETWSRVEVRMSLVRQVGVSRPDPSLWLEESEYARHGVDSSTPNMASGPSARPPPEVAILHMVTGHQHGLAARHQHQPFMTVAGALAANIGSQPPFC</sequence>
<dbReference type="InterPro" id="IPR036397">
    <property type="entry name" value="RNaseH_sf"/>
</dbReference>
<dbReference type="Proteomes" id="UP001159363">
    <property type="component" value="Chromosome 10"/>
</dbReference>